<sequence>MENKKIKAGVVGATGYAGAELCRILCGHPGAELTAISSVSFEGQKLSDVYPAYFKMCDLVCETQEAVVERCDVIFAALPHGLSQELAAQCQTAGKAFIDLGADFRLEDEDVYREWYAGEFLDKGLHQKAVYGLPEFFREQIRGKRLIANPGCYTTAVPLALAPALEAGLADTQGIVADCKSGVTGAGRKTTQNTHYPELNEGFTAYKVAAHRHTPEMEQTLSRLSGTDIRLTFVPHLLPVNRGILATCYARLKPGATLAQLREAYRSRYDGEFFVRLLPEGRVADIRNVRYSNFCDLSLHVDERTGTLVAVSAIDNMVKGAAGQAVQNMNLAFGLDEAAGLKLFPPAF</sequence>
<dbReference type="SUPFAM" id="SSF55347">
    <property type="entry name" value="Glyceraldehyde-3-phosphate dehydrogenase-like, C-terminal domain"/>
    <property type="match status" value="1"/>
</dbReference>
<keyword evidence="4 7" id="KW-0521">NADP</keyword>
<comment type="pathway">
    <text evidence="1 7">Amino-acid biosynthesis; L-arginine biosynthesis; N(2)-acetyl-L-ornithine from L-glutamate: step 3/4.</text>
</comment>
<dbReference type="InterPro" id="IPR023013">
    <property type="entry name" value="AGPR_AS"/>
</dbReference>
<dbReference type="CDD" id="cd17895">
    <property type="entry name" value="AGPR_1_N"/>
    <property type="match status" value="1"/>
</dbReference>
<dbReference type="InterPro" id="IPR050085">
    <property type="entry name" value="AGPR"/>
</dbReference>
<evidence type="ECO:0000259" key="9">
    <source>
        <dbReference type="SMART" id="SM00859"/>
    </source>
</evidence>
<dbReference type="SMART" id="SM00859">
    <property type="entry name" value="Semialdhyde_dh"/>
    <property type="match status" value="1"/>
</dbReference>
<evidence type="ECO:0000256" key="8">
    <source>
        <dbReference type="PROSITE-ProRule" id="PRU10010"/>
    </source>
</evidence>
<dbReference type="Gene3D" id="3.40.50.720">
    <property type="entry name" value="NAD(P)-binding Rossmann-like Domain"/>
    <property type="match status" value="1"/>
</dbReference>
<dbReference type="FunFam" id="3.30.360.10:FF:000014">
    <property type="entry name" value="N-acetyl-gamma-glutamyl-phosphate reductase"/>
    <property type="match status" value="1"/>
</dbReference>
<evidence type="ECO:0000313" key="10">
    <source>
        <dbReference type="EMBL" id="RAQ22576.1"/>
    </source>
</evidence>
<comment type="subcellular location">
    <subcellularLocation>
        <location evidence="7">Cytoplasm</location>
    </subcellularLocation>
</comment>
<organism evidence="10 11">
    <name type="scientific">Hydrogeniiclostridium mannosilyticum</name>
    <dbReference type="NCBI Taxonomy" id="2764322"/>
    <lineage>
        <taxon>Bacteria</taxon>
        <taxon>Bacillati</taxon>
        <taxon>Bacillota</taxon>
        <taxon>Clostridia</taxon>
        <taxon>Eubacteriales</taxon>
        <taxon>Acutalibacteraceae</taxon>
        <taxon>Hydrogeniiclostridium</taxon>
    </lineage>
</organism>
<dbReference type="GO" id="GO:0005737">
    <property type="term" value="C:cytoplasm"/>
    <property type="evidence" value="ECO:0007669"/>
    <property type="project" value="UniProtKB-SubCell"/>
</dbReference>
<dbReference type="Proteomes" id="UP000249377">
    <property type="component" value="Unassembled WGS sequence"/>
</dbReference>
<comment type="caution">
    <text evidence="10">The sequence shown here is derived from an EMBL/GenBank/DDBJ whole genome shotgun (WGS) entry which is preliminary data.</text>
</comment>
<proteinExistence type="inferred from homology"/>
<dbReference type="EMBL" id="QLYR01000011">
    <property type="protein sequence ID" value="RAQ22576.1"/>
    <property type="molecule type" value="Genomic_DNA"/>
</dbReference>
<reference evidence="10 11" key="1">
    <citation type="submission" date="2018-06" db="EMBL/GenBank/DDBJ databases">
        <title>Noncontiguous genome sequence of Ruminococcaceae bacterium ASD2818.</title>
        <authorList>
            <person name="Chaplin A.V."/>
            <person name="Sokolova S.R."/>
            <person name="Kochetkova T.O."/>
            <person name="Goltsov A.Y."/>
            <person name="Trofimov D.Y."/>
            <person name="Efimov B.A."/>
        </authorList>
    </citation>
    <scope>NUCLEOTIDE SEQUENCE [LARGE SCALE GENOMIC DNA]</scope>
    <source>
        <strain evidence="10 11">ASD2818</strain>
    </source>
</reference>
<evidence type="ECO:0000256" key="2">
    <source>
        <dbReference type="ARBA" id="ARBA00022571"/>
    </source>
</evidence>
<name>A0A328U8I2_9FIRM</name>
<protein>
    <recommendedName>
        <fullName evidence="7">N-acetyl-gamma-glutamyl-phosphate reductase</fullName>
        <shortName evidence="7">AGPR</shortName>
        <ecNumber evidence="7">1.2.1.38</ecNumber>
    </recommendedName>
    <alternativeName>
        <fullName evidence="7">N-acetyl-glutamate semialdehyde dehydrogenase</fullName>
        <shortName evidence="7">NAGSA dehydrogenase</shortName>
    </alternativeName>
</protein>
<feature type="active site" evidence="7 8">
    <location>
        <position position="152"/>
    </location>
</feature>
<dbReference type="InterPro" id="IPR036291">
    <property type="entry name" value="NAD(P)-bd_dom_sf"/>
</dbReference>
<keyword evidence="3 7" id="KW-0028">Amino-acid biosynthesis</keyword>
<dbReference type="Pfam" id="PF22698">
    <property type="entry name" value="Semialdhyde_dhC_1"/>
    <property type="match status" value="1"/>
</dbReference>
<dbReference type="InterPro" id="IPR000534">
    <property type="entry name" value="Semialdehyde_DH_NAD-bd"/>
</dbReference>
<evidence type="ECO:0000256" key="6">
    <source>
        <dbReference type="ARBA" id="ARBA00050557"/>
    </source>
</evidence>
<comment type="similarity">
    <text evidence="7">Belongs to the NAGSA dehydrogenase family. Type 1 subfamily.</text>
</comment>
<evidence type="ECO:0000313" key="11">
    <source>
        <dbReference type="Proteomes" id="UP000249377"/>
    </source>
</evidence>
<dbReference type="RefSeq" id="WP_112333487.1">
    <property type="nucleotide sequence ID" value="NZ_QLYR01000011.1"/>
</dbReference>
<evidence type="ECO:0000256" key="7">
    <source>
        <dbReference type="HAMAP-Rule" id="MF_00150"/>
    </source>
</evidence>
<dbReference type="AlphaFoldDB" id="A0A328U8I2"/>
<evidence type="ECO:0000256" key="3">
    <source>
        <dbReference type="ARBA" id="ARBA00022605"/>
    </source>
</evidence>
<dbReference type="GO" id="GO:0051287">
    <property type="term" value="F:NAD binding"/>
    <property type="evidence" value="ECO:0007669"/>
    <property type="project" value="InterPro"/>
</dbReference>
<dbReference type="InterPro" id="IPR000706">
    <property type="entry name" value="AGPR_type-1"/>
</dbReference>
<comment type="catalytic activity">
    <reaction evidence="6 7">
        <text>N-acetyl-L-glutamate 5-semialdehyde + phosphate + NADP(+) = N-acetyl-L-glutamyl 5-phosphate + NADPH + H(+)</text>
        <dbReference type="Rhea" id="RHEA:21588"/>
        <dbReference type="ChEBI" id="CHEBI:15378"/>
        <dbReference type="ChEBI" id="CHEBI:29123"/>
        <dbReference type="ChEBI" id="CHEBI:43474"/>
        <dbReference type="ChEBI" id="CHEBI:57783"/>
        <dbReference type="ChEBI" id="CHEBI:57936"/>
        <dbReference type="ChEBI" id="CHEBI:58349"/>
        <dbReference type="EC" id="1.2.1.38"/>
    </reaction>
</comment>
<dbReference type="GO" id="GO:0003942">
    <property type="term" value="F:N-acetyl-gamma-glutamyl-phosphate reductase activity"/>
    <property type="evidence" value="ECO:0007669"/>
    <property type="project" value="UniProtKB-UniRule"/>
</dbReference>
<evidence type="ECO:0000256" key="5">
    <source>
        <dbReference type="ARBA" id="ARBA00023002"/>
    </source>
</evidence>
<feature type="domain" description="Semialdehyde dehydrogenase NAD-binding" evidence="9">
    <location>
        <begin position="7"/>
        <end position="144"/>
    </location>
</feature>
<dbReference type="PROSITE" id="PS01224">
    <property type="entry name" value="ARGC"/>
    <property type="match status" value="1"/>
</dbReference>
<gene>
    <name evidence="7" type="primary">argC</name>
    <name evidence="10" type="ORF">DPQ25_12360</name>
</gene>
<keyword evidence="11" id="KW-1185">Reference proteome</keyword>
<evidence type="ECO:0000256" key="4">
    <source>
        <dbReference type="ARBA" id="ARBA00022857"/>
    </source>
</evidence>
<comment type="function">
    <text evidence="7">Catalyzes the NADPH-dependent reduction of N-acetyl-5-glutamyl phosphate to yield N-acetyl-L-glutamate 5-semialdehyde.</text>
</comment>
<dbReference type="HAMAP" id="MF_00150">
    <property type="entry name" value="ArgC_type1"/>
    <property type="match status" value="1"/>
</dbReference>
<dbReference type="EC" id="1.2.1.38" evidence="7"/>
<dbReference type="InterPro" id="IPR058924">
    <property type="entry name" value="AGPR_dimerisation_dom"/>
</dbReference>
<dbReference type="Gene3D" id="3.30.360.10">
    <property type="entry name" value="Dihydrodipicolinate Reductase, domain 2"/>
    <property type="match status" value="1"/>
</dbReference>
<dbReference type="Pfam" id="PF01118">
    <property type="entry name" value="Semialdhyde_dh"/>
    <property type="match status" value="1"/>
</dbReference>
<dbReference type="PANTHER" id="PTHR32338">
    <property type="entry name" value="N-ACETYL-GAMMA-GLUTAMYL-PHOSPHATE REDUCTASE, CHLOROPLASTIC-RELATED-RELATED"/>
    <property type="match status" value="1"/>
</dbReference>
<dbReference type="PANTHER" id="PTHR32338:SF10">
    <property type="entry name" value="N-ACETYL-GAMMA-GLUTAMYL-PHOSPHATE REDUCTASE, CHLOROPLASTIC-RELATED"/>
    <property type="match status" value="1"/>
</dbReference>
<dbReference type="GO" id="GO:0006526">
    <property type="term" value="P:L-arginine biosynthetic process"/>
    <property type="evidence" value="ECO:0007669"/>
    <property type="project" value="UniProtKB-UniRule"/>
</dbReference>
<dbReference type="NCBIfam" id="TIGR01850">
    <property type="entry name" value="argC"/>
    <property type="match status" value="1"/>
</dbReference>
<dbReference type="SUPFAM" id="SSF51735">
    <property type="entry name" value="NAD(P)-binding Rossmann-fold domains"/>
    <property type="match status" value="1"/>
</dbReference>
<keyword evidence="2 7" id="KW-0055">Arginine biosynthesis</keyword>
<accession>A0A328U8I2</accession>
<evidence type="ECO:0000256" key="1">
    <source>
        <dbReference type="ARBA" id="ARBA00004862"/>
    </source>
</evidence>
<dbReference type="GO" id="GO:0070401">
    <property type="term" value="F:NADP+ binding"/>
    <property type="evidence" value="ECO:0007669"/>
    <property type="project" value="InterPro"/>
</dbReference>
<dbReference type="CDD" id="cd23934">
    <property type="entry name" value="AGPR_1_C"/>
    <property type="match status" value="1"/>
</dbReference>
<dbReference type="UniPathway" id="UPA00068">
    <property type="reaction ID" value="UER00108"/>
</dbReference>
<keyword evidence="7" id="KW-0963">Cytoplasm</keyword>
<keyword evidence="5 7" id="KW-0560">Oxidoreductase</keyword>